<dbReference type="Proteomes" id="UP001140076">
    <property type="component" value="Unassembled WGS sequence"/>
</dbReference>
<dbReference type="RefSeq" id="WP_270072503.1">
    <property type="nucleotide sequence ID" value="NZ_JAJAQC010000018.1"/>
</dbReference>
<dbReference type="InterPro" id="IPR036420">
    <property type="entry name" value="BRCT_dom_sf"/>
</dbReference>
<dbReference type="CDD" id="cd06127">
    <property type="entry name" value="DEDDh"/>
    <property type="match status" value="1"/>
</dbReference>
<protein>
    <submittedName>
        <fullName evidence="3">3'-5' exonuclease</fullName>
    </submittedName>
</protein>
<feature type="compositionally biased region" description="Low complexity" evidence="1">
    <location>
        <begin position="475"/>
        <end position="491"/>
    </location>
</feature>
<dbReference type="EMBL" id="JAJAQC010000018">
    <property type="protein sequence ID" value="MDA0565231.1"/>
    <property type="molecule type" value="Genomic_DNA"/>
</dbReference>
<keyword evidence="3" id="KW-0540">Nuclease</keyword>
<proteinExistence type="predicted"/>
<dbReference type="GO" id="GO:0008408">
    <property type="term" value="F:3'-5' exonuclease activity"/>
    <property type="evidence" value="ECO:0007669"/>
    <property type="project" value="TreeGrafter"/>
</dbReference>
<dbReference type="Gene3D" id="3.30.420.10">
    <property type="entry name" value="Ribonuclease H-like superfamily/Ribonuclease H"/>
    <property type="match status" value="1"/>
</dbReference>
<comment type="caution">
    <text evidence="3">The sequence shown here is derived from an EMBL/GenBank/DDBJ whole genome shotgun (WGS) entry which is preliminary data.</text>
</comment>
<dbReference type="GO" id="GO:0005829">
    <property type="term" value="C:cytosol"/>
    <property type="evidence" value="ECO:0007669"/>
    <property type="project" value="TreeGrafter"/>
</dbReference>
<dbReference type="InterPro" id="IPR012337">
    <property type="entry name" value="RNaseH-like_sf"/>
</dbReference>
<dbReference type="PANTHER" id="PTHR30231">
    <property type="entry name" value="DNA POLYMERASE III SUBUNIT EPSILON"/>
    <property type="match status" value="1"/>
</dbReference>
<dbReference type="GO" id="GO:0045004">
    <property type="term" value="P:DNA replication proofreading"/>
    <property type="evidence" value="ECO:0007669"/>
    <property type="project" value="TreeGrafter"/>
</dbReference>
<keyword evidence="3" id="KW-0269">Exonuclease</keyword>
<evidence type="ECO:0000313" key="3">
    <source>
        <dbReference type="EMBL" id="MDA0565231.1"/>
    </source>
</evidence>
<keyword evidence="3" id="KW-0378">Hydrolase</keyword>
<evidence type="ECO:0000313" key="4">
    <source>
        <dbReference type="Proteomes" id="UP001140076"/>
    </source>
</evidence>
<dbReference type="PANTHER" id="PTHR30231:SF41">
    <property type="entry name" value="DNA POLYMERASE III SUBUNIT EPSILON"/>
    <property type="match status" value="1"/>
</dbReference>
<dbReference type="InterPro" id="IPR036397">
    <property type="entry name" value="RNaseH_sf"/>
</dbReference>
<dbReference type="SUPFAM" id="SSF53098">
    <property type="entry name" value="Ribonuclease H-like"/>
    <property type="match status" value="1"/>
</dbReference>
<feature type="region of interest" description="Disordered" evidence="1">
    <location>
        <begin position="465"/>
        <end position="491"/>
    </location>
</feature>
<reference evidence="3" key="1">
    <citation type="submission" date="2021-10" db="EMBL/GenBank/DDBJ databases">
        <title>Streptomonospora sp. nov., isolated from mangrove soil.</title>
        <authorList>
            <person name="Chen X."/>
            <person name="Ge X."/>
            <person name="Liu W."/>
        </authorList>
    </citation>
    <scope>NUCLEOTIDE SEQUENCE</scope>
    <source>
        <strain evidence="3">S1-112</strain>
    </source>
</reference>
<dbReference type="GO" id="GO:0003676">
    <property type="term" value="F:nucleic acid binding"/>
    <property type="evidence" value="ECO:0007669"/>
    <property type="project" value="InterPro"/>
</dbReference>
<dbReference type="CDD" id="cd00027">
    <property type="entry name" value="BRCT"/>
    <property type="match status" value="1"/>
</dbReference>
<dbReference type="InterPro" id="IPR013520">
    <property type="entry name" value="Ribonucl_H"/>
</dbReference>
<dbReference type="AlphaFoldDB" id="A0A9X3NND1"/>
<dbReference type="SUPFAM" id="SSF52113">
    <property type="entry name" value="BRCT domain"/>
    <property type="match status" value="1"/>
</dbReference>
<accession>A0A9X3NND1</accession>
<feature type="domain" description="Exonuclease" evidence="2">
    <location>
        <begin position="19"/>
        <end position="181"/>
    </location>
</feature>
<evidence type="ECO:0000256" key="1">
    <source>
        <dbReference type="SAM" id="MobiDB-lite"/>
    </source>
</evidence>
<evidence type="ECO:0000259" key="2">
    <source>
        <dbReference type="SMART" id="SM00479"/>
    </source>
</evidence>
<organism evidence="3 4">
    <name type="scientific">Streptomonospora mangrovi</name>
    <dbReference type="NCBI Taxonomy" id="2883123"/>
    <lineage>
        <taxon>Bacteria</taxon>
        <taxon>Bacillati</taxon>
        <taxon>Actinomycetota</taxon>
        <taxon>Actinomycetes</taxon>
        <taxon>Streptosporangiales</taxon>
        <taxon>Nocardiopsidaceae</taxon>
        <taxon>Streptomonospora</taxon>
    </lineage>
</organism>
<name>A0A9X3NND1_9ACTN</name>
<dbReference type="SMART" id="SM00479">
    <property type="entry name" value="EXOIII"/>
    <property type="match status" value="1"/>
</dbReference>
<gene>
    <name evidence="3" type="ORF">LG943_13020</name>
</gene>
<sequence>MFAYGQLTRQGGSDARRWVYALINLKTTGLHPERGSRICEVAVVRMRGDGEVLDEYATLVDPNIRITNDEFHGITNADVKGAPRFEHIAGDLLAYLGGAIVVGHNLEFFEKFLVAEFGRLGVPFNGVPGLCTLVAARTQFDRYGYRFENVHQLLTGSWPVGEQGALGTARGVGHMLAELVANPPQPLFWRGPSPVRLPELPRQGVIAPRVLGMRKGAEGWLSNLVACLPRTQTPPPPRPEALPEYRSLLEFALSDGKVVGEEAQNLAVLATRAGLTQLTAQYVHEDTLAQARQRAEADGVVTAAELKELRAAAKNLGAVHIIQDLQEAVTAHRPQNRTLKGWRLLPVGEAPGMEQLLDYALANGATVAKNLTKTVRLVVAETDGSDPRLAQARAANLPVMTVDEARKVLEAEAMAATAPGVFSGSQGRDVADRLAAESTPAYPEWHEFWRPRQLTETEYRQRFVDPFRRDQSVGTAPSRPSARPHPSATPRGGSGCAVFLLASTGVGVLLAEVAVRMPT</sequence>
<dbReference type="Pfam" id="PF00929">
    <property type="entry name" value="RNase_T"/>
    <property type="match status" value="1"/>
</dbReference>
<keyword evidence="4" id="KW-1185">Reference proteome</keyword>